<keyword evidence="2" id="KW-1185">Reference proteome</keyword>
<accession>G2QSQ8</accession>
<evidence type="ECO:0000313" key="1">
    <source>
        <dbReference type="EMBL" id="AEO64341.1"/>
    </source>
</evidence>
<dbReference type="KEGG" id="ttt:THITE_2085839"/>
<reference evidence="1 2" key="1">
    <citation type="journal article" date="2011" name="Nat. Biotechnol.">
        <title>Comparative genomic analysis of the thermophilic biomass-degrading fungi Myceliophthora thermophila and Thielavia terrestris.</title>
        <authorList>
            <person name="Berka R.M."/>
            <person name="Grigoriev I.V."/>
            <person name="Otillar R."/>
            <person name="Salamov A."/>
            <person name="Grimwood J."/>
            <person name="Reid I."/>
            <person name="Ishmael N."/>
            <person name="John T."/>
            <person name="Darmond C."/>
            <person name="Moisan M.-C."/>
            <person name="Henrissat B."/>
            <person name="Coutinho P.M."/>
            <person name="Lombard V."/>
            <person name="Natvig D.O."/>
            <person name="Lindquist E."/>
            <person name="Schmutz J."/>
            <person name="Lucas S."/>
            <person name="Harris P."/>
            <person name="Powlowski J."/>
            <person name="Bellemare A."/>
            <person name="Taylor D."/>
            <person name="Butler G."/>
            <person name="de Vries R.P."/>
            <person name="Allijn I.E."/>
            <person name="van den Brink J."/>
            <person name="Ushinsky S."/>
            <person name="Storms R."/>
            <person name="Powell A.J."/>
            <person name="Paulsen I.T."/>
            <person name="Elbourne L.D.H."/>
            <person name="Baker S.E."/>
            <person name="Magnuson J."/>
            <person name="LaBoissiere S."/>
            <person name="Clutterbuck A.J."/>
            <person name="Martinez D."/>
            <person name="Wogulis M."/>
            <person name="de Leon A.L."/>
            <person name="Rey M.W."/>
            <person name="Tsang A."/>
        </authorList>
    </citation>
    <scope>NUCLEOTIDE SEQUENCE [LARGE SCALE GENOMIC DNA]</scope>
    <source>
        <strain evidence="2">ATCC 38088 / NRRL 8126</strain>
    </source>
</reference>
<dbReference type="HOGENOM" id="CLU_2122766_0_0_1"/>
<protein>
    <submittedName>
        <fullName evidence="1">Uncharacterized protein</fullName>
    </submittedName>
</protein>
<gene>
    <name evidence="1" type="ORF">THITE_2085839</name>
</gene>
<dbReference type="AlphaFoldDB" id="G2QSQ8"/>
<proteinExistence type="predicted"/>
<dbReference type="RefSeq" id="XP_003650677.1">
    <property type="nucleotide sequence ID" value="XM_003650629.1"/>
</dbReference>
<dbReference type="GeneID" id="11515879"/>
<dbReference type="Proteomes" id="UP000008181">
    <property type="component" value="Chromosome 1"/>
</dbReference>
<sequence>MPLSTPWQSTRSTDMVGSLPVKSAGPGFNLAVSWGVTVFPTPAVDAHGGLPVHMQSKAKSSPPVGEMSFWAAPAYATGAEPRCFCTKPTWRWTWQTREPDCLHARKRTLRKVDS</sequence>
<organism evidence="1 2">
    <name type="scientific">Thermothielavioides terrestris (strain ATCC 38088 / NRRL 8126)</name>
    <name type="common">Thielavia terrestris</name>
    <dbReference type="NCBI Taxonomy" id="578455"/>
    <lineage>
        <taxon>Eukaryota</taxon>
        <taxon>Fungi</taxon>
        <taxon>Dikarya</taxon>
        <taxon>Ascomycota</taxon>
        <taxon>Pezizomycotina</taxon>
        <taxon>Sordariomycetes</taxon>
        <taxon>Sordariomycetidae</taxon>
        <taxon>Sordariales</taxon>
        <taxon>Chaetomiaceae</taxon>
        <taxon>Thermothielavioides</taxon>
        <taxon>Thermothielavioides terrestris</taxon>
    </lineage>
</organism>
<evidence type="ECO:0000313" key="2">
    <source>
        <dbReference type="Proteomes" id="UP000008181"/>
    </source>
</evidence>
<name>G2QSQ8_THETT</name>
<dbReference type="EMBL" id="CP003009">
    <property type="protein sequence ID" value="AEO64341.1"/>
    <property type="molecule type" value="Genomic_DNA"/>
</dbReference>